<dbReference type="AlphaFoldDB" id="A0A2T7G0Z0"/>
<dbReference type="Proteomes" id="UP000244817">
    <property type="component" value="Unassembled WGS sequence"/>
</dbReference>
<comment type="caution">
    <text evidence="2">The sequence shown here is derived from an EMBL/GenBank/DDBJ whole genome shotgun (WGS) entry which is preliminary data.</text>
</comment>
<keyword evidence="3" id="KW-1185">Reference proteome</keyword>
<dbReference type="Gene3D" id="3.40.50.300">
    <property type="entry name" value="P-loop containing nucleotide triphosphate hydrolases"/>
    <property type="match status" value="1"/>
</dbReference>
<evidence type="ECO:0008006" key="4">
    <source>
        <dbReference type="Google" id="ProtNLM"/>
    </source>
</evidence>
<feature type="region of interest" description="Disordered" evidence="1">
    <location>
        <begin position="172"/>
        <end position="195"/>
    </location>
</feature>
<name>A0A2T7G0Z0_9RHOB</name>
<dbReference type="EMBL" id="QCYG01000001">
    <property type="protein sequence ID" value="PVA08070.1"/>
    <property type="molecule type" value="Genomic_DNA"/>
</dbReference>
<gene>
    <name evidence="2" type="ORF">DC363_00790</name>
</gene>
<reference evidence="2 3" key="1">
    <citation type="submission" date="2018-04" db="EMBL/GenBank/DDBJ databases">
        <title>Pelagivirga bohaiensis gen. nov., sp. nov., a bacterium isolated from the Bohai Sea.</title>
        <authorList>
            <person name="Ji X."/>
        </authorList>
    </citation>
    <scope>NUCLEOTIDE SEQUENCE [LARGE SCALE GENOMIC DNA]</scope>
    <source>
        <strain evidence="2 3">BH-SD16</strain>
    </source>
</reference>
<organism evidence="2 3">
    <name type="scientific">Thalassorhabdomicrobium marinisediminis</name>
    <dbReference type="NCBI Taxonomy" id="2170577"/>
    <lineage>
        <taxon>Bacteria</taxon>
        <taxon>Pseudomonadati</taxon>
        <taxon>Pseudomonadota</taxon>
        <taxon>Alphaproteobacteria</taxon>
        <taxon>Rhodobacterales</taxon>
        <taxon>Paracoccaceae</taxon>
        <taxon>Thalassorhabdomicrobium</taxon>
    </lineage>
</organism>
<evidence type="ECO:0000313" key="3">
    <source>
        <dbReference type="Proteomes" id="UP000244817"/>
    </source>
</evidence>
<dbReference type="InterPro" id="IPR027417">
    <property type="entry name" value="P-loop_NTPase"/>
</dbReference>
<evidence type="ECO:0000256" key="1">
    <source>
        <dbReference type="SAM" id="MobiDB-lite"/>
    </source>
</evidence>
<evidence type="ECO:0000313" key="2">
    <source>
        <dbReference type="EMBL" id="PVA08070.1"/>
    </source>
</evidence>
<accession>A0A2T7G0Z0</accession>
<sequence>MTHVLAQSRGFAFIHNPKAGGSSVRKQLMRYDETGGKYKARTHVLPGYGTVDMGHVTLPVMARFFSEDLAIVQKVKAFGLVRDPVQRFGSALAEHTRRFRDRALDSYSDTERKGLIDEVLRAIEARPECAPAEYCHFSKQKAFFYVDDQQIVADIFRLEDYTAALQHIEQVTGKRLSSRRRNQSTSGGRSSRRGLRRLLNLAKPEQKVSDWRVLPELTEGPVRRFVDDYYADDRHLHTSTAAPGHASAP</sequence>
<proteinExistence type="predicted"/>
<protein>
    <recommendedName>
        <fullName evidence="4">Sulfotransferase family protein</fullName>
    </recommendedName>
</protein>